<dbReference type="Gene3D" id="3.40.50.300">
    <property type="entry name" value="P-loop containing nucleotide triphosphate hydrolases"/>
    <property type="match status" value="1"/>
</dbReference>
<dbReference type="SUPFAM" id="SSF48452">
    <property type="entry name" value="TPR-like"/>
    <property type="match status" value="3"/>
</dbReference>
<dbReference type="Pfam" id="PF00486">
    <property type="entry name" value="Trans_reg_C"/>
    <property type="match status" value="1"/>
</dbReference>
<dbReference type="CDD" id="cd15831">
    <property type="entry name" value="BTAD"/>
    <property type="match status" value="1"/>
</dbReference>
<gene>
    <name evidence="7" type="ORF">G7043_33000</name>
</gene>
<dbReference type="Pfam" id="PF03704">
    <property type="entry name" value="BTAD"/>
    <property type="match status" value="1"/>
</dbReference>
<evidence type="ECO:0000313" key="7">
    <source>
        <dbReference type="EMBL" id="NGY63749.1"/>
    </source>
</evidence>
<evidence type="ECO:0000256" key="3">
    <source>
        <dbReference type="ARBA" id="ARBA00023125"/>
    </source>
</evidence>
<evidence type="ECO:0000256" key="5">
    <source>
        <dbReference type="PROSITE-ProRule" id="PRU01091"/>
    </source>
</evidence>
<dbReference type="Gene3D" id="1.25.40.10">
    <property type="entry name" value="Tetratricopeptide repeat domain"/>
    <property type="match status" value="3"/>
</dbReference>
<dbReference type="GO" id="GO:0043531">
    <property type="term" value="F:ADP binding"/>
    <property type="evidence" value="ECO:0007669"/>
    <property type="project" value="InterPro"/>
</dbReference>
<dbReference type="PROSITE" id="PS51755">
    <property type="entry name" value="OMPR_PHOB"/>
    <property type="match status" value="1"/>
</dbReference>
<dbReference type="InterPro" id="IPR011990">
    <property type="entry name" value="TPR-like_helical_dom_sf"/>
</dbReference>
<dbReference type="PANTHER" id="PTHR35807:SF1">
    <property type="entry name" value="TRANSCRIPTIONAL REGULATOR REDD"/>
    <property type="match status" value="1"/>
</dbReference>
<dbReference type="AlphaFoldDB" id="A0A7C9RV92"/>
<dbReference type="SMART" id="SM01043">
    <property type="entry name" value="BTAD"/>
    <property type="match status" value="1"/>
</dbReference>
<dbReference type="Gene3D" id="1.10.10.10">
    <property type="entry name" value="Winged helix-like DNA-binding domain superfamily/Winged helix DNA-binding domain"/>
    <property type="match status" value="1"/>
</dbReference>
<dbReference type="InterPro" id="IPR051677">
    <property type="entry name" value="AfsR-DnrI-RedD_regulator"/>
</dbReference>
<keyword evidence="3 5" id="KW-0238">DNA-binding</keyword>
<dbReference type="InterPro" id="IPR016032">
    <property type="entry name" value="Sig_transdc_resp-reg_C-effctor"/>
</dbReference>
<dbReference type="InterPro" id="IPR027417">
    <property type="entry name" value="P-loop_NTPase"/>
</dbReference>
<dbReference type="GO" id="GO:0003677">
    <property type="term" value="F:DNA binding"/>
    <property type="evidence" value="ECO:0007669"/>
    <property type="project" value="UniProtKB-UniRule"/>
</dbReference>
<evidence type="ECO:0000313" key="8">
    <source>
        <dbReference type="Proteomes" id="UP000481360"/>
    </source>
</evidence>
<organism evidence="7 8">
    <name type="scientific">Lentzea alba</name>
    <dbReference type="NCBI Taxonomy" id="2714351"/>
    <lineage>
        <taxon>Bacteria</taxon>
        <taxon>Bacillati</taxon>
        <taxon>Actinomycetota</taxon>
        <taxon>Actinomycetes</taxon>
        <taxon>Pseudonocardiales</taxon>
        <taxon>Pseudonocardiaceae</taxon>
        <taxon>Lentzea</taxon>
    </lineage>
</organism>
<keyword evidence="8" id="KW-1185">Reference proteome</keyword>
<dbReference type="PANTHER" id="PTHR35807">
    <property type="entry name" value="TRANSCRIPTIONAL REGULATOR REDD-RELATED"/>
    <property type="match status" value="1"/>
</dbReference>
<feature type="domain" description="OmpR/PhoB-type" evidence="6">
    <location>
        <begin position="1"/>
        <end position="91"/>
    </location>
</feature>
<dbReference type="RefSeq" id="WP_166052416.1">
    <property type="nucleotide sequence ID" value="NZ_JAAMPJ010000010.1"/>
</dbReference>
<dbReference type="Proteomes" id="UP000481360">
    <property type="component" value="Unassembled WGS sequence"/>
</dbReference>
<dbReference type="GO" id="GO:0006355">
    <property type="term" value="P:regulation of DNA-templated transcription"/>
    <property type="evidence" value="ECO:0007669"/>
    <property type="project" value="InterPro"/>
</dbReference>
<dbReference type="InterPro" id="IPR002182">
    <property type="entry name" value="NB-ARC"/>
</dbReference>
<proteinExistence type="inferred from homology"/>
<dbReference type="SMART" id="SM00028">
    <property type="entry name" value="TPR"/>
    <property type="match status" value="4"/>
</dbReference>
<dbReference type="EMBL" id="JAAMPJ010000010">
    <property type="protein sequence ID" value="NGY63749.1"/>
    <property type="molecule type" value="Genomic_DNA"/>
</dbReference>
<evidence type="ECO:0000256" key="4">
    <source>
        <dbReference type="ARBA" id="ARBA00023163"/>
    </source>
</evidence>
<dbReference type="Pfam" id="PF00931">
    <property type="entry name" value="NB-ARC"/>
    <property type="match status" value="1"/>
</dbReference>
<dbReference type="SMART" id="SM00862">
    <property type="entry name" value="Trans_reg_C"/>
    <property type="match status" value="1"/>
</dbReference>
<sequence length="903" mass="98780">MKFRLLGPVEVVTAKGSMFTVGAPKRRSVLAALALTPNQLLGTDALIDRVWGEDPPAHARTALQGHISALRKVITGPARLTSRASGYELVTEADAVDAELFDRLLADAKHRSDDVAVVLLQQALGLWRGPALAGTADSLYLTAAAARLTDSRLHAVEDLAARLLRLGRPTDASTLLDEHVSAHPLREELAELAIRALHATGRRSEAFEIYQRTQDALAEELGVEPSEGLRREHEALVTGQAPAPAVPTTGPAPAQLPLSAAGFTGRGQELLELRESTRRIVVLSGQAGIGKTTLALRYAHEISDRYPDGQLFADLRGYDEREPQPPADVLVGFLHALGVREADVPSNPDERSALYRSSIAGRRMLVVLDNCRDSDQVRPLLPGTPGCLTLVTSRSRLEGLVAREGAAHLGLDVLTEEDALDVITGVIGRPRVAAEPEAVRVLVRLCDRLPLALRIVAARLATHRRWQVQRMVDELADEQQRASTLVTADRAVGASLALSVRALPARSQRAFRLLGVHPGPDVDRFAASALFGAGIAETRRHLDEFAEAHLVNETVPGRYSRHDLVRLYTSQLAREDDECAAAGRRLVDYFLHTVGVARLTLEPRPPLFDGPVEHPPTTLPPFRSATDILTWVDAEEPNIRALVKASARYGDHERAWRLAYRTGVLHYRCSNKVWWLEVLEPGLESARLLGDRPAQRLLLSNTGLALAELGRHDEAVTSMREALVMARDLGDRLAESTVLNNLGESHLLTGRVDEAHTCLQDAVRIARELGEPYLEAKWLSNLSRVATDLGATTDALDHLDRAFALLADVPLCDAHVLAHARHGLVLERLKQHADALEHYQRSLDMARRLGDRRAEEQLLHRVARVAHVLHGPEAAARYRDQSVALRNRLGLSRTDESPGEASP</sequence>
<dbReference type="SUPFAM" id="SSF52540">
    <property type="entry name" value="P-loop containing nucleoside triphosphate hydrolases"/>
    <property type="match status" value="1"/>
</dbReference>
<dbReference type="InterPro" id="IPR019734">
    <property type="entry name" value="TPR_rpt"/>
</dbReference>
<evidence type="ECO:0000256" key="1">
    <source>
        <dbReference type="ARBA" id="ARBA00005820"/>
    </source>
</evidence>
<dbReference type="InterPro" id="IPR005158">
    <property type="entry name" value="BTAD"/>
</dbReference>
<dbReference type="SUPFAM" id="SSF46894">
    <property type="entry name" value="C-terminal effector domain of the bipartite response regulators"/>
    <property type="match status" value="1"/>
</dbReference>
<evidence type="ECO:0000259" key="6">
    <source>
        <dbReference type="PROSITE" id="PS51755"/>
    </source>
</evidence>
<feature type="DNA-binding region" description="OmpR/PhoB-type" evidence="5">
    <location>
        <begin position="1"/>
        <end position="91"/>
    </location>
</feature>
<evidence type="ECO:0000256" key="2">
    <source>
        <dbReference type="ARBA" id="ARBA00023015"/>
    </source>
</evidence>
<reference evidence="7 8" key="1">
    <citation type="submission" date="2020-03" db="EMBL/GenBank/DDBJ databases">
        <title>Isolation and identification of active actinomycetes.</title>
        <authorList>
            <person name="Sun X."/>
        </authorList>
    </citation>
    <scope>NUCLEOTIDE SEQUENCE [LARGE SCALE GENOMIC DNA]</scope>
    <source>
        <strain evidence="7 8">NEAU-D13</strain>
    </source>
</reference>
<keyword evidence="4" id="KW-0804">Transcription</keyword>
<comment type="caution">
    <text evidence="7">The sequence shown here is derived from an EMBL/GenBank/DDBJ whole genome shotgun (WGS) entry which is preliminary data.</text>
</comment>
<dbReference type="GO" id="GO:0000160">
    <property type="term" value="P:phosphorelay signal transduction system"/>
    <property type="evidence" value="ECO:0007669"/>
    <property type="project" value="InterPro"/>
</dbReference>
<keyword evidence="2" id="KW-0805">Transcription regulation</keyword>
<accession>A0A7C9RV92</accession>
<comment type="similarity">
    <text evidence="1">Belongs to the AfsR/DnrI/RedD regulatory family.</text>
</comment>
<dbReference type="Pfam" id="PF13424">
    <property type="entry name" value="TPR_12"/>
    <property type="match status" value="1"/>
</dbReference>
<dbReference type="PRINTS" id="PR00364">
    <property type="entry name" value="DISEASERSIST"/>
</dbReference>
<dbReference type="InterPro" id="IPR001867">
    <property type="entry name" value="OmpR/PhoB-type_DNA-bd"/>
</dbReference>
<dbReference type="InterPro" id="IPR036388">
    <property type="entry name" value="WH-like_DNA-bd_sf"/>
</dbReference>
<protein>
    <submittedName>
        <fullName evidence="7">Tetratricopeptide repeat protein</fullName>
    </submittedName>
</protein>
<name>A0A7C9RV92_9PSEU</name>